<sequence length="294" mass="30416">MNVAHYRALTLNGQGGKPIAVALTPGWEEDALRDLAALTGAPLLACVTDLTGDTARVRYFKGRAEKPDSDSGALAVTAHLARIGAYRGGLRVQSPGGIMRVGGNEHGGLIPQLGAPDDALGHEAPLADEDLHALLSALNLRATDLVGPPAQCGTATKRNAVLPLAGVADVAALQPQPDALAEVQTRAGLSGVIPCTFNAPGRDVDYRFFAPARGLPEDRAGCFTFATLCAYMAHRHYGEGARTLTGTQASGSDAPGGLRAEVYLRDRSFTVATGGAVTPLTSGMNPTHAHEVRA</sequence>
<dbReference type="Gene3D" id="3.10.310.10">
    <property type="entry name" value="Diaminopimelate Epimerase, Chain A, domain 1"/>
    <property type="match status" value="1"/>
</dbReference>
<evidence type="ECO:0000313" key="2">
    <source>
        <dbReference type="Proteomes" id="UP000008635"/>
    </source>
</evidence>
<dbReference type="SUPFAM" id="SSF54506">
    <property type="entry name" value="Diaminopimelate epimerase-like"/>
    <property type="match status" value="1"/>
</dbReference>
<dbReference type="eggNOG" id="COG0384">
    <property type="taxonomic scope" value="Bacteria"/>
</dbReference>
<gene>
    <name evidence="1" type="ordered locus">Deima_1357</name>
</gene>
<protein>
    <submittedName>
        <fullName evidence="1">Phenazine biosynthesis PhzC/PhzF protein</fullName>
    </submittedName>
</protein>
<dbReference type="RefSeq" id="WP_013556512.1">
    <property type="nucleotide sequence ID" value="NC_014958.1"/>
</dbReference>
<accession>E8U7G8</accession>
<dbReference type="Proteomes" id="UP000008635">
    <property type="component" value="Chromosome"/>
</dbReference>
<dbReference type="GO" id="GO:0003824">
    <property type="term" value="F:catalytic activity"/>
    <property type="evidence" value="ECO:0007669"/>
    <property type="project" value="InterPro"/>
</dbReference>
<name>E8U7G8_DEIML</name>
<reference evidence="1 2" key="1">
    <citation type="journal article" date="2011" name="Stand. Genomic Sci.">
        <title>Complete genome sequence of Deinococcus maricopensis type strain (LB-34).</title>
        <authorList>
            <person name="Pukall R."/>
            <person name="Zeytun A."/>
            <person name="Lucas S."/>
            <person name="Lapidus A."/>
            <person name="Hammon N."/>
            <person name="Deshpande S."/>
            <person name="Nolan M."/>
            <person name="Cheng J.F."/>
            <person name="Pitluck S."/>
            <person name="Liolios K."/>
            <person name="Pagani I."/>
            <person name="Mikhailova N."/>
            <person name="Ivanova N."/>
            <person name="Mavromatis K."/>
            <person name="Pati A."/>
            <person name="Tapia R."/>
            <person name="Han C."/>
            <person name="Goodwin L."/>
            <person name="Chen A."/>
            <person name="Palaniappan K."/>
            <person name="Land M."/>
            <person name="Hauser L."/>
            <person name="Chang Y.J."/>
            <person name="Jeffries C.D."/>
            <person name="Brambilla E.M."/>
            <person name="Rohde M."/>
            <person name="Goker M."/>
            <person name="Detter J.C."/>
            <person name="Woyke T."/>
            <person name="Bristow J."/>
            <person name="Eisen J.A."/>
            <person name="Markowitz V."/>
            <person name="Hugenholtz P."/>
            <person name="Kyrpides N.C."/>
            <person name="Klenk H.P."/>
        </authorList>
    </citation>
    <scope>NUCLEOTIDE SEQUENCE [LARGE SCALE GENOMIC DNA]</scope>
    <source>
        <strain evidence="2">DSM 21211 / LMG 22137 / NRRL B-23946 / LB-34</strain>
    </source>
</reference>
<proteinExistence type="predicted"/>
<evidence type="ECO:0000313" key="1">
    <source>
        <dbReference type="EMBL" id="ADV67007.1"/>
    </source>
</evidence>
<keyword evidence="2" id="KW-1185">Reference proteome</keyword>
<dbReference type="InterPro" id="IPR003719">
    <property type="entry name" value="Phenazine_PhzF-like"/>
</dbReference>
<dbReference type="PIRSF" id="PIRSF016184">
    <property type="entry name" value="PhzC_PhzF"/>
    <property type="match status" value="1"/>
</dbReference>
<dbReference type="HOGENOM" id="CLU_945688_0_0_0"/>
<dbReference type="EMBL" id="CP002454">
    <property type="protein sequence ID" value="ADV67007.1"/>
    <property type="molecule type" value="Genomic_DNA"/>
</dbReference>
<reference evidence="2" key="2">
    <citation type="submission" date="2011-01" db="EMBL/GenBank/DDBJ databases">
        <title>The complete genome of Deinococcus maricopensis DSM 21211.</title>
        <authorList>
            <consortium name="US DOE Joint Genome Institute (JGI-PGF)"/>
            <person name="Lucas S."/>
            <person name="Copeland A."/>
            <person name="Lapidus A."/>
            <person name="Goodwin L."/>
            <person name="Pitluck S."/>
            <person name="Kyrpides N."/>
            <person name="Mavromatis K."/>
            <person name="Pagani I."/>
            <person name="Ivanova N."/>
            <person name="Ovchinnikova G."/>
            <person name="Zeytun A."/>
            <person name="Detter J.C."/>
            <person name="Han C."/>
            <person name="Land M."/>
            <person name="Hauser L."/>
            <person name="Markowitz V."/>
            <person name="Cheng J.-F."/>
            <person name="Hugenholtz P."/>
            <person name="Woyke T."/>
            <person name="Wu D."/>
            <person name="Pukall R."/>
            <person name="Gehrich-Schroeter G."/>
            <person name="Brambilla E."/>
            <person name="Klenk H.-P."/>
            <person name="Eisen J.A."/>
        </authorList>
    </citation>
    <scope>NUCLEOTIDE SEQUENCE [LARGE SCALE GENOMIC DNA]</scope>
    <source>
        <strain evidence="2">DSM 21211 / LMG 22137 / NRRL B-23946 / LB-34</strain>
    </source>
</reference>
<dbReference type="KEGG" id="dmr:Deima_1357"/>
<dbReference type="Pfam" id="PF02567">
    <property type="entry name" value="PhzC-PhzF"/>
    <property type="match status" value="1"/>
</dbReference>
<dbReference type="STRING" id="709986.Deima_1357"/>
<dbReference type="AlphaFoldDB" id="E8U7G8"/>
<organism evidence="1 2">
    <name type="scientific">Deinococcus maricopensis (strain DSM 21211 / LMG 22137 / NRRL B-23946 / LB-34)</name>
    <dbReference type="NCBI Taxonomy" id="709986"/>
    <lineage>
        <taxon>Bacteria</taxon>
        <taxon>Thermotogati</taxon>
        <taxon>Deinococcota</taxon>
        <taxon>Deinococci</taxon>
        <taxon>Deinococcales</taxon>
        <taxon>Deinococcaceae</taxon>
        <taxon>Deinococcus</taxon>
    </lineage>
</organism>
<dbReference type="OrthoDB" id="66862at2"/>